<name>A0A8H3DKQ5_9AGAM</name>
<evidence type="ECO:0000256" key="2">
    <source>
        <dbReference type="SAM" id="Phobius"/>
    </source>
</evidence>
<proteinExistence type="predicted"/>
<protein>
    <recommendedName>
        <fullName evidence="5">Transmembrane protein</fullName>
    </recommendedName>
</protein>
<dbReference type="AlphaFoldDB" id="A0A8H3DKQ5"/>
<evidence type="ECO:0008006" key="5">
    <source>
        <dbReference type="Google" id="ProtNLM"/>
    </source>
</evidence>
<dbReference type="EMBL" id="CAJMWZ010007030">
    <property type="protein sequence ID" value="CAE6532044.1"/>
    <property type="molecule type" value="Genomic_DNA"/>
</dbReference>
<comment type="caution">
    <text evidence="3">The sequence shown here is derived from an EMBL/GenBank/DDBJ whole genome shotgun (WGS) entry which is preliminary data.</text>
</comment>
<accession>A0A8H3DKQ5</accession>
<feature type="transmembrane region" description="Helical" evidence="2">
    <location>
        <begin position="204"/>
        <end position="224"/>
    </location>
</feature>
<keyword evidence="2" id="KW-0812">Transmembrane</keyword>
<gene>
    <name evidence="3" type="ORF">RDB_LOCUS132392</name>
</gene>
<feature type="transmembrane region" description="Helical" evidence="2">
    <location>
        <begin position="54"/>
        <end position="73"/>
    </location>
</feature>
<feature type="transmembrane region" description="Helical" evidence="2">
    <location>
        <begin position="118"/>
        <end position="144"/>
    </location>
</feature>
<feature type="transmembrane region" description="Helical" evidence="2">
    <location>
        <begin position="164"/>
        <end position="184"/>
    </location>
</feature>
<keyword evidence="2" id="KW-0472">Membrane</keyword>
<evidence type="ECO:0000256" key="1">
    <source>
        <dbReference type="SAM" id="MobiDB-lite"/>
    </source>
</evidence>
<feature type="compositionally biased region" description="Basic and acidic residues" evidence="1">
    <location>
        <begin position="315"/>
        <end position="335"/>
    </location>
</feature>
<reference evidence="3" key="1">
    <citation type="submission" date="2021-01" db="EMBL/GenBank/DDBJ databases">
        <authorList>
            <person name="Kaushik A."/>
        </authorList>
    </citation>
    <scope>NUCLEOTIDE SEQUENCE</scope>
    <source>
        <strain evidence="3">Type strain: AG8-Rh-89/</strain>
    </source>
</reference>
<feature type="compositionally biased region" description="Polar residues" evidence="1">
    <location>
        <begin position="340"/>
        <end position="351"/>
    </location>
</feature>
<keyword evidence="2" id="KW-1133">Transmembrane helix</keyword>
<evidence type="ECO:0000313" key="4">
    <source>
        <dbReference type="Proteomes" id="UP000663850"/>
    </source>
</evidence>
<dbReference type="Proteomes" id="UP000663850">
    <property type="component" value="Unassembled WGS sequence"/>
</dbReference>
<feature type="transmembrane region" description="Helical" evidence="2">
    <location>
        <begin position="85"/>
        <end position="106"/>
    </location>
</feature>
<feature type="transmembrane region" description="Helical" evidence="2">
    <location>
        <begin position="14"/>
        <end position="33"/>
    </location>
</feature>
<feature type="region of interest" description="Disordered" evidence="1">
    <location>
        <begin position="315"/>
        <end position="359"/>
    </location>
</feature>
<sequence>MVNWSDPEVVGQQAATFAQILFVLLGLYTWEVFNSLDFDYGLIVGRREFKWPMAVYFVCRYSIWVGVIMLIVANNLTRELNCQVFYTIIQLFGNIAIGTASGLLMLRGIAIWGQNRYVLFGLLFVALGHWAILFLGVISVRSVWNVEVGVCVVTGTSTTLLRLIYGYTMAFDLTVLLISTAGLLRSGGWQSSDLWKLLFRDGIFYFVVAFVGNAIAAVFTILHLNAAMDIMFTVPAAVFSTIVACRTVRRLSEWASQDVYIHSRSRSIQNGANIKKEAQRPAIQVTMETYTTRGEDEFYHVEGAAARAAKVDLEAPEHSDDENTIHKSSSPKDWRAPLSRSRSIQNGTGSNIKKEAQRPGVQITMETYTAQGEDEFYPVERPATRIAMVDLEAPEHSDDEFTIHKTVSQKDMKTSL</sequence>
<evidence type="ECO:0000313" key="3">
    <source>
        <dbReference type="EMBL" id="CAE6532044.1"/>
    </source>
</evidence>
<organism evidence="3 4">
    <name type="scientific">Rhizoctonia solani</name>
    <dbReference type="NCBI Taxonomy" id="456999"/>
    <lineage>
        <taxon>Eukaryota</taxon>
        <taxon>Fungi</taxon>
        <taxon>Dikarya</taxon>
        <taxon>Basidiomycota</taxon>
        <taxon>Agaricomycotina</taxon>
        <taxon>Agaricomycetes</taxon>
        <taxon>Cantharellales</taxon>
        <taxon>Ceratobasidiaceae</taxon>
        <taxon>Rhizoctonia</taxon>
    </lineage>
</organism>